<protein>
    <submittedName>
        <fullName evidence="2">Uncharacterized protein</fullName>
    </submittedName>
</protein>
<proteinExistence type="predicted"/>
<organism evidence="2 3">
    <name type="scientific">Mycolicibacterium conceptionense</name>
    <dbReference type="NCBI Taxonomy" id="451644"/>
    <lineage>
        <taxon>Bacteria</taxon>
        <taxon>Bacillati</taxon>
        <taxon>Actinomycetota</taxon>
        <taxon>Actinomycetes</taxon>
        <taxon>Mycobacteriales</taxon>
        <taxon>Mycobacteriaceae</taxon>
        <taxon>Mycolicibacterium</taxon>
    </lineage>
</organism>
<accession>A0A0U1D6D9</accession>
<gene>
    <name evidence="2" type="ORF">BN970_01764</name>
</gene>
<evidence type="ECO:0000256" key="1">
    <source>
        <dbReference type="SAM" id="MobiDB-lite"/>
    </source>
</evidence>
<dbReference type="EMBL" id="CTEF01000001">
    <property type="protein sequence ID" value="CQD09078.1"/>
    <property type="molecule type" value="Genomic_DNA"/>
</dbReference>
<feature type="region of interest" description="Disordered" evidence="1">
    <location>
        <begin position="34"/>
        <end position="111"/>
    </location>
</feature>
<reference evidence="2 3" key="1">
    <citation type="submission" date="2015-03" db="EMBL/GenBank/DDBJ databases">
        <authorList>
            <person name="Murphy D."/>
        </authorList>
    </citation>
    <scope>NUCLEOTIDE SEQUENCE [LARGE SCALE GENOMIC DNA]</scope>
    <source>
        <strain evidence="2 3">D16</strain>
    </source>
</reference>
<dbReference type="AlphaFoldDB" id="A0A0U1D6D9"/>
<name>A0A0U1D6D9_9MYCO</name>
<evidence type="ECO:0000313" key="3">
    <source>
        <dbReference type="Proteomes" id="UP000182227"/>
    </source>
</evidence>
<sequence>MSPVCQEAVRPSPISSWCRWQWRELVLPHGQAVGAAPQQNQRPDGEHRPDLPHPVGGELGLQKPVQRDDGGPGAARDVETSIVIGGPVGVASQLPTPREQSGDGDEDSDRRAHEPAIIPTRPLAATASVGTNVRAQPAGNRAMGAILMRHFAVRSRPGRDSTPVRAGAVRPAGADEYHSGAVVSGKVSSGVDGNHCRSG</sequence>
<dbReference type="Proteomes" id="UP000182227">
    <property type="component" value="Unassembled WGS sequence"/>
</dbReference>
<evidence type="ECO:0000313" key="2">
    <source>
        <dbReference type="EMBL" id="CQD09078.1"/>
    </source>
</evidence>